<proteinExistence type="inferred from homology"/>
<keyword evidence="2" id="KW-0805">Transcription regulation</keyword>
<dbReference type="GO" id="GO:0003677">
    <property type="term" value="F:DNA binding"/>
    <property type="evidence" value="ECO:0007669"/>
    <property type="project" value="UniProtKB-KW"/>
</dbReference>
<evidence type="ECO:0000256" key="4">
    <source>
        <dbReference type="ARBA" id="ARBA00023125"/>
    </source>
</evidence>
<dbReference type="NCBIfam" id="TIGR02937">
    <property type="entry name" value="sigma70-ECF"/>
    <property type="match status" value="1"/>
</dbReference>
<dbReference type="InterPro" id="IPR014284">
    <property type="entry name" value="RNA_pol_sigma-70_dom"/>
</dbReference>
<evidence type="ECO:0000256" key="2">
    <source>
        <dbReference type="ARBA" id="ARBA00023015"/>
    </source>
</evidence>
<dbReference type="EMBL" id="UOEU01000665">
    <property type="protein sequence ID" value="VAW37449.1"/>
    <property type="molecule type" value="Genomic_DNA"/>
</dbReference>
<evidence type="ECO:0000256" key="3">
    <source>
        <dbReference type="ARBA" id="ARBA00023082"/>
    </source>
</evidence>
<evidence type="ECO:0000256" key="1">
    <source>
        <dbReference type="ARBA" id="ARBA00010641"/>
    </source>
</evidence>
<evidence type="ECO:0000256" key="5">
    <source>
        <dbReference type="ARBA" id="ARBA00023163"/>
    </source>
</evidence>
<dbReference type="InterPro" id="IPR013324">
    <property type="entry name" value="RNA_pol_sigma_r3/r4-like"/>
</dbReference>
<dbReference type="InterPro" id="IPR036388">
    <property type="entry name" value="WH-like_DNA-bd_sf"/>
</dbReference>
<dbReference type="Gene3D" id="1.10.10.10">
    <property type="entry name" value="Winged helix-like DNA-binding domain superfamily/Winged helix DNA-binding domain"/>
    <property type="match status" value="1"/>
</dbReference>
<comment type="similarity">
    <text evidence="1">Belongs to the sigma-70 factor family. ECF subfamily.</text>
</comment>
<dbReference type="Pfam" id="PF04542">
    <property type="entry name" value="Sigma70_r2"/>
    <property type="match status" value="1"/>
</dbReference>
<dbReference type="PANTHER" id="PTHR43133">
    <property type="entry name" value="RNA POLYMERASE ECF-TYPE SIGMA FACTO"/>
    <property type="match status" value="1"/>
</dbReference>
<dbReference type="InterPro" id="IPR013249">
    <property type="entry name" value="RNA_pol_sigma70_r4_t2"/>
</dbReference>
<dbReference type="SUPFAM" id="SSF88659">
    <property type="entry name" value="Sigma3 and sigma4 domains of RNA polymerase sigma factors"/>
    <property type="match status" value="1"/>
</dbReference>
<dbReference type="GO" id="GO:0006352">
    <property type="term" value="P:DNA-templated transcription initiation"/>
    <property type="evidence" value="ECO:0007669"/>
    <property type="project" value="InterPro"/>
</dbReference>
<feature type="domain" description="RNA polymerase sigma-70 region 2" evidence="6">
    <location>
        <begin position="32"/>
        <end position="104"/>
    </location>
</feature>
<dbReference type="InterPro" id="IPR007627">
    <property type="entry name" value="RNA_pol_sigma70_r2"/>
</dbReference>
<gene>
    <name evidence="8" type="ORF">MNBD_CHLOROFLEXI01-3362</name>
</gene>
<dbReference type="Gene3D" id="1.10.1740.10">
    <property type="match status" value="1"/>
</dbReference>
<name>A0A3B0VKT9_9ZZZZ</name>
<keyword evidence="4" id="KW-0238">DNA-binding</keyword>
<accession>A0A3B0VKT9</accession>
<sequence>MARSGTMATVQNREALLIDQARRGDATAWEVLVRQHQEAAFRLAYLLLGGVSETHAADAEEVAQDAFVQAFLALDRFDGERPFKPWLLQIVRNLVKNRQRSLSRYWQMVQRWRQVQESVVKPAPVSQDEATLLWQAVQKLRPTAQEVVYLRYFLEMSEAETAVTLNIPAGTVKSRLHRALKQLKAVIKVDFSELELP</sequence>
<dbReference type="CDD" id="cd06171">
    <property type="entry name" value="Sigma70_r4"/>
    <property type="match status" value="1"/>
</dbReference>
<evidence type="ECO:0000259" key="6">
    <source>
        <dbReference type="Pfam" id="PF04542"/>
    </source>
</evidence>
<evidence type="ECO:0008006" key="9">
    <source>
        <dbReference type="Google" id="ProtNLM"/>
    </source>
</evidence>
<feature type="domain" description="RNA polymerase sigma factor 70 region 4 type 2" evidence="7">
    <location>
        <begin position="132"/>
        <end position="183"/>
    </location>
</feature>
<dbReference type="Pfam" id="PF08281">
    <property type="entry name" value="Sigma70_r4_2"/>
    <property type="match status" value="1"/>
</dbReference>
<reference evidence="8" key="1">
    <citation type="submission" date="2018-06" db="EMBL/GenBank/DDBJ databases">
        <authorList>
            <person name="Zhirakovskaya E."/>
        </authorList>
    </citation>
    <scope>NUCLEOTIDE SEQUENCE</scope>
</reference>
<keyword evidence="3" id="KW-0731">Sigma factor</keyword>
<dbReference type="InterPro" id="IPR039425">
    <property type="entry name" value="RNA_pol_sigma-70-like"/>
</dbReference>
<dbReference type="InterPro" id="IPR013325">
    <property type="entry name" value="RNA_pol_sigma_r2"/>
</dbReference>
<organism evidence="8">
    <name type="scientific">hydrothermal vent metagenome</name>
    <dbReference type="NCBI Taxonomy" id="652676"/>
    <lineage>
        <taxon>unclassified sequences</taxon>
        <taxon>metagenomes</taxon>
        <taxon>ecological metagenomes</taxon>
    </lineage>
</organism>
<dbReference type="PANTHER" id="PTHR43133:SF51">
    <property type="entry name" value="RNA POLYMERASE SIGMA FACTOR"/>
    <property type="match status" value="1"/>
</dbReference>
<evidence type="ECO:0000313" key="8">
    <source>
        <dbReference type="EMBL" id="VAW37449.1"/>
    </source>
</evidence>
<keyword evidence="5" id="KW-0804">Transcription</keyword>
<dbReference type="PROSITE" id="PS01063">
    <property type="entry name" value="SIGMA70_ECF"/>
    <property type="match status" value="1"/>
</dbReference>
<dbReference type="AlphaFoldDB" id="A0A3B0VKT9"/>
<dbReference type="SUPFAM" id="SSF88946">
    <property type="entry name" value="Sigma2 domain of RNA polymerase sigma factors"/>
    <property type="match status" value="1"/>
</dbReference>
<dbReference type="InterPro" id="IPR000838">
    <property type="entry name" value="RNA_pol_sigma70_ECF_CS"/>
</dbReference>
<dbReference type="GO" id="GO:0016987">
    <property type="term" value="F:sigma factor activity"/>
    <property type="evidence" value="ECO:0007669"/>
    <property type="project" value="UniProtKB-KW"/>
</dbReference>
<evidence type="ECO:0000259" key="7">
    <source>
        <dbReference type="Pfam" id="PF08281"/>
    </source>
</evidence>
<protein>
    <recommendedName>
        <fullName evidence="9">RNA polymerase sigma factor</fullName>
    </recommendedName>
</protein>